<dbReference type="EMBL" id="JBCLSH010000006">
    <property type="protein sequence ID" value="MEY8443226.1"/>
    <property type="molecule type" value="Genomic_DNA"/>
</dbReference>
<evidence type="ECO:0000259" key="1">
    <source>
        <dbReference type="Pfam" id="PF01408"/>
    </source>
</evidence>
<dbReference type="SUPFAM" id="SSF55347">
    <property type="entry name" value="Glyceraldehyde-3-phosphate dehydrogenase-like, C-terminal domain"/>
    <property type="match status" value="1"/>
</dbReference>
<organism evidence="3 4">
    <name type="scientific">Lactococcus ileimucosae</name>
    <dbReference type="NCBI Taxonomy" id="2941329"/>
    <lineage>
        <taxon>Bacteria</taxon>
        <taxon>Bacillati</taxon>
        <taxon>Bacillota</taxon>
        <taxon>Bacilli</taxon>
        <taxon>Lactobacillales</taxon>
        <taxon>Streptococcaceae</taxon>
        <taxon>Lactococcus</taxon>
    </lineage>
</organism>
<dbReference type="PANTHER" id="PTHR43708:SF4">
    <property type="entry name" value="OXIDOREDUCTASE YCEM-RELATED"/>
    <property type="match status" value="1"/>
</dbReference>
<feature type="domain" description="Gfo/Idh/MocA-like oxidoreductase N-terminal" evidence="1">
    <location>
        <begin position="3"/>
        <end position="118"/>
    </location>
</feature>
<feature type="domain" description="YceM-like C-terminal" evidence="2">
    <location>
        <begin position="126"/>
        <end position="238"/>
    </location>
</feature>
<evidence type="ECO:0000313" key="4">
    <source>
        <dbReference type="Proteomes" id="UP001565283"/>
    </source>
</evidence>
<proteinExistence type="predicted"/>
<accession>A0ABV4D0Y2</accession>
<dbReference type="Pfam" id="PF01408">
    <property type="entry name" value="GFO_IDH_MocA"/>
    <property type="match status" value="1"/>
</dbReference>
<gene>
    <name evidence="3" type="ORF">AALA52_03070</name>
</gene>
<dbReference type="PANTHER" id="PTHR43708">
    <property type="entry name" value="CONSERVED EXPRESSED OXIDOREDUCTASE (EUROFUNG)"/>
    <property type="match status" value="1"/>
</dbReference>
<dbReference type="InterPro" id="IPR000683">
    <property type="entry name" value="Gfo/Idh/MocA-like_OxRdtase_N"/>
</dbReference>
<dbReference type="InterPro" id="IPR036291">
    <property type="entry name" value="NAD(P)-bd_dom_sf"/>
</dbReference>
<dbReference type="Proteomes" id="UP001565283">
    <property type="component" value="Unassembled WGS sequence"/>
</dbReference>
<evidence type="ECO:0000259" key="2">
    <source>
        <dbReference type="Pfam" id="PF21378"/>
    </source>
</evidence>
<protein>
    <submittedName>
        <fullName evidence="3">Gfo/Idh/MocA family oxidoreductase</fullName>
    </submittedName>
</protein>
<dbReference type="RefSeq" id="WP_369947967.1">
    <property type="nucleotide sequence ID" value="NZ_JBCLSH010000006.1"/>
</dbReference>
<comment type="caution">
    <text evidence="3">The sequence shown here is derived from an EMBL/GenBank/DDBJ whole genome shotgun (WGS) entry which is preliminary data.</text>
</comment>
<keyword evidence="4" id="KW-1185">Reference proteome</keyword>
<dbReference type="Gene3D" id="3.40.50.720">
    <property type="entry name" value="NAD(P)-binding Rossmann-like Domain"/>
    <property type="match status" value="1"/>
</dbReference>
<evidence type="ECO:0000313" key="3">
    <source>
        <dbReference type="EMBL" id="MEY8443226.1"/>
    </source>
</evidence>
<dbReference type="InterPro" id="IPR051317">
    <property type="entry name" value="Gfo/Idh/MocA_oxidoreduct"/>
</dbReference>
<dbReference type="Gene3D" id="3.30.360.10">
    <property type="entry name" value="Dihydrodipicolinate Reductase, domain 2"/>
    <property type="match status" value="1"/>
</dbReference>
<dbReference type="Pfam" id="PF21378">
    <property type="entry name" value="YceM-like_C"/>
    <property type="match status" value="1"/>
</dbReference>
<name>A0ABV4D0Y2_9LACT</name>
<reference evidence="3 4" key="1">
    <citation type="submission" date="2024-03" db="EMBL/GenBank/DDBJ databases">
        <title>Mouse gut bacterial collection (mGBC) of GemPharmatech.</title>
        <authorList>
            <person name="He Y."/>
            <person name="Dong L."/>
            <person name="Wu D."/>
            <person name="Gao X."/>
            <person name="Lin Z."/>
        </authorList>
    </citation>
    <scope>NUCLEOTIDE SEQUENCE [LARGE SCALE GENOMIC DNA]</scope>
    <source>
        <strain evidence="3 4">61-15</strain>
    </source>
</reference>
<dbReference type="SUPFAM" id="SSF51735">
    <property type="entry name" value="NAD(P)-binding Rossmann-fold domains"/>
    <property type="match status" value="1"/>
</dbReference>
<dbReference type="InterPro" id="IPR048477">
    <property type="entry name" value="YceM-like_C"/>
</dbReference>
<sequence length="307" mass="35250">MIIGIIGATSNIAGKAYLPVYAKMQAEHRFILHSRTWEKAEEIRKKYKFEYATTDLSALETCDMVVIHAATAQHFELAKRYLSAGRHVMMDKPISENFDEVQELYRLAEENNVLFVLGFNRRFAPMTDKLKEVEQKNFIRVSKNLANNAGEVQFSLYDIFIHPLDTLIYLLDDEIERYSYQLAMTPDKKLSRVIVTLRTQSCMGIASMNLTSGAFSEEFTVEASSGTYRLSELTDLEIFTGLDKQKIGINGWQSATYNRGFESLVFGMVEAVADFDGHNRDKLMKQMKQTNILDSHEIIHEILEKIW</sequence>